<protein>
    <submittedName>
        <fullName evidence="2">Uncharacterized protein</fullName>
    </submittedName>
</protein>
<feature type="region of interest" description="Disordered" evidence="1">
    <location>
        <begin position="437"/>
        <end position="460"/>
    </location>
</feature>
<dbReference type="Pfam" id="PF14421">
    <property type="entry name" value="LmjF365940-deam"/>
    <property type="match status" value="1"/>
</dbReference>
<dbReference type="AlphaFoldDB" id="A0A067CZ46"/>
<reference evidence="2 3" key="1">
    <citation type="journal article" date="2013" name="PLoS Genet.">
        <title>Distinctive expansion of potential virulence genes in the genome of the oomycete fish pathogen Saprolegnia parasitica.</title>
        <authorList>
            <person name="Jiang R.H."/>
            <person name="de Bruijn I."/>
            <person name="Haas B.J."/>
            <person name="Belmonte R."/>
            <person name="Lobach L."/>
            <person name="Christie J."/>
            <person name="van den Ackerveken G."/>
            <person name="Bottin A."/>
            <person name="Bulone V."/>
            <person name="Diaz-Moreno S.M."/>
            <person name="Dumas B."/>
            <person name="Fan L."/>
            <person name="Gaulin E."/>
            <person name="Govers F."/>
            <person name="Grenville-Briggs L.J."/>
            <person name="Horner N.R."/>
            <person name="Levin J.Z."/>
            <person name="Mammella M."/>
            <person name="Meijer H.J."/>
            <person name="Morris P."/>
            <person name="Nusbaum C."/>
            <person name="Oome S."/>
            <person name="Phillips A.J."/>
            <person name="van Rooyen D."/>
            <person name="Rzeszutek E."/>
            <person name="Saraiva M."/>
            <person name="Secombes C.J."/>
            <person name="Seidl M.F."/>
            <person name="Snel B."/>
            <person name="Stassen J.H."/>
            <person name="Sykes S."/>
            <person name="Tripathy S."/>
            <person name="van den Berg H."/>
            <person name="Vega-Arreguin J.C."/>
            <person name="Wawra S."/>
            <person name="Young S.K."/>
            <person name="Zeng Q."/>
            <person name="Dieguez-Uribeondo J."/>
            <person name="Russ C."/>
            <person name="Tyler B.M."/>
            <person name="van West P."/>
        </authorList>
    </citation>
    <scope>NUCLEOTIDE SEQUENCE [LARGE SCALE GENOMIC DNA]</scope>
    <source>
        <strain evidence="2 3">CBS 223.65</strain>
    </source>
</reference>
<dbReference type="VEuPathDB" id="FungiDB:SPRG_03296"/>
<accession>A0A067CZ46</accession>
<evidence type="ECO:0000256" key="1">
    <source>
        <dbReference type="SAM" id="MobiDB-lite"/>
    </source>
</evidence>
<dbReference type="EMBL" id="KK583196">
    <property type="protein sequence ID" value="KDO32077.1"/>
    <property type="molecule type" value="Genomic_DNA"/>
</dbReference>
<organism evidence="2 3">
    <name type="scientific">Saprolegnia parasitica (strain CBS 223.65)</name>
    <dbReference type="NCBI Taxonomy" id="695850"/>
    <lineage>
        <taxon>Eukaryota</taxon>
        <taxon>Sar</taxon>
        <taxon>Stramenopiles</taxon>
        <taxon>Oomycota</taxon>
        <taxon>Saprolegniomycetes</taxon>
        <taxon>Saprolegniales</taxon>
        <taxon>Saprolegniaceae</taxon>
        <taxon>Saprolegnia</taxon>
    </lineage>
</organism>
<dbReference type="RefSeq" id="XP_012197265.1">
    <property type="nucleotide sequence ID" value="XM_012341875.1"/>
</dbReference>
<gene>
    <name evidence="2" type="ORF">SPRG_03296</name>
</gene>
<dbReference type="Proteomes" id="UP000030745">
    <property type="component" value="Unassembled WGS sequence"/>
</dbReference>
<dbReference type="GeneID" id="24125811"/>
<evidence type="ECO:0000313" key="3">
    <source>
        <dbReference type="Proteomes" id="UP000030745"/>
    </source>
</evidence>
<dbReference type="KEGG" id="spar:SPRG_03296"/>
<dbReference type="OrthoDB" id="40021at2759"/>
<keyword evidence="3" id="KW-1185">Reference proteome</keyword>
<name>A0A067CZ46_SAPPC</name>
<dbReference type="InterPro" id="IPR032723">
    <property type="entry name" value="Deaminase_LmjF365940"/>
</dbReference>
<evidence type="ECO:0000313" key="2">
    <source>
        <dbReference type="EMBL" id="KDO32077.1"/>
    </source>
</evidence>
<dbReference type="Gene3D" id="3.40.140.10">
    <property type="entry name" value="Cytidine Deaminase, domain 2"/>
    <property type="match status" value="1"/>
</dbReference>
<proteinExistence type="predicted"/>
<sequence length="527" mass="57849">MEFLVHNISHSDLVVELHGNAGLATHHGKTSLLARPKFSLFNIVSQCIVARLETLLPSKASLAFDMHEYCSATSHPIGFRFGAHAIALPSASLALSDFQLRCSEATQLEVERSWSNVSISAVFLPLLGSLVPKWIQVLAEVHSQDSQQLLYLISGAGIPRNAAHSIIGNSTECTAALMTQFVSTYYPKMHITRVHSGSNIFRYNDNVQFMTRELRPLLEAHRDTLVQKVGDTWKSHFHLTISYADGPPARLSALNAALRVYTPSYLHLWQLKTFWHESKLSLDDVDFHPFEDIEATPQIALSDVKEPLVQRLVDEMKSFRDCFVDGQHLGEVGSFWLRKSRKPVLAILLIQKTLPTGETALVVHRGMNCEVSMPTGSLCAERNAIGSALANDPTLHRNALKMIGVLSVNLAPPSTSTSSLPLPRTVSLPTPITPTVRAATDCSSPKAKKPKRPRTFSCDGTTPAVASALAEISAPKKEVPAPEDRNPLGPCGACNEWLLKIAEANPSFKIITFGSMECDSIYVHQLL</sequence>
<dbReference type="OMA" id="QLKTFWH"/>